<dbReference type="FunFam" id="3.30.565.10:FF:000357">
    <property type="entry name" value="Heat shock protein HSP 90-beta"/>
    <property type="match status" value="1"/>
</dbReference>
<dbReference type="FunFam" id="1.20.120.790:FF:000004">
    <property type="entry name" value="Heat shock protein 75 kDa"/>
    <property type="match status" value="1"/>
</dbReference>
<dbReference type="AlphaFoldDB" id="A0A9W5WUR3"/>
<dbReference type="InterPro" id="IPR020575">
    <property type="entry name" value="Hsp90_N"/>
</dbReference>
<keyword evidence="5 9" id="KW-0346">Stress response</keyword>
<feature type="binding site" evidence="7">
    <location>
        <position position="223"/>
    </location>
    <ligand>
        <name>ATP</name>
        <dbReference type="ChEBI" id="CHEBI:30616"/>
    </ligand>
</feature>
<dbReference type="PANTHER" id="PTHR11528">
    <property type="entry name" value="HEAT SHOCK PROTEIN 90 FAMILY MEMBER"/>
    <property type="match status" value="1"/>
</dbReference>
<organism evidence="9 10">
    <name type="scientific">Babesia ovis</name>
    <dbReference type="NCBI Taxonomy" id="5869"/>
    <lineage>
        <taxon>Eukaryota</taxon>
        <taxon>Sar</taxon>
        <taxon>Alveolata</taxon>
        <taxon>Apicomplexa</taxon>
        <taxon>Aconoidasida</taxon>
        <taxon>Piroplasmida</taxon>
        <taxon>Babesiidae</taxon>
        <taxon>Babesia</taxon>
    </lineage>
</organism>
<keyword evidence="6" id="KW-0143">Chaperone</keyword>
<dbReference type="Proteomes" id="UP001057455">
    <property type="component" value="Unassembled WGS sequence"/>
</dbReference>
<dbReference type="HAMAP" id="MF_00505">
    <property type="entry name" value="HSP90"/>
    <property type="match status" value="1"/>
</dbReference>
<keyword evidence="2" id="KW-0963">Cytoplasm</keyword>
<evidence type="ECO:0000256" key="4">
    <source>
        <dbReference type="ARBA" id="ARBA00022840"/>
    </source>
</evidence>
<dbReference type="GO" id="GO:0051082">
    <property type="term" value="F:unfolded protein binding"/>
    <property type="evidence" value="ECO:0007669"/>
    <property type="project" value="InterPro"/>
</dbReference>
<dbReference type="SUPFAM" id="SSF55874">
    <property type="entry name" value="ATPase domain of HSP90 chaperone/DNA topoisomerase II/histidine kinase"/>
    <property type="match status" value="1"/>
</dbReference>
<gene>
    <name evidence="9" type="ORF">BaOVIS_016590</name>
</gene>
<dbReference type="InterPro" id="IPR001404">
    <property type="entry name" value="Hsp90_fam"/>
</dbReference>
<feature type="binding site" evidence="7">
    <location>
        <position position="306"/>
    </location>
    <ligand>
        <name>ATP</name>
        <dbReference type="ChEBI" id="CHEBI:30616"/>
    </ligand>
</feature>
<dbReference type="InterPro" id="IPR037196">
    <property type="entry name" value="HSP90_C"/>
</dbReference>
<evidence type="ECO:0000256" key="7">
    <source>
        <dbReference type="PIRSR" id="PIRSR002583-1"/>
    </source>
</evidence>
<evidence type="ECO:0000256" key="6">
    <source>
        <dbReference type="ARBA" id="ARBA00023186"/>
    </source>
</evidence>
<evidence type="ECO:0000256" key="5">
    <source>
        <dbReference type="ARBA" id="ARBA00023016"/>
    </source>
</evidence>
<sequence>MNASWVNVGLKIWSRYTGIIFKVPSRPAVDSVYTVWSVSVQALVPVAKAREARRSSVPRSGQLLGTPLPSGKARISAISEALARIDNTLVTVTSRAVKQGVTGAHVKSRNCSGGISAVQSRTFSSEHTKGDTYEFKAEIQKLLQIVAHSLYTDKEVFVRELISNASDALEKLRFLEATREGLANNKIDPDVPYKIKISTNPEEKTFIIEDTGVGMTKDEIINNLGTIAKSGSLAFLEDPALNAKDKANAIIGQFGVGFYSSFVVSKKVEVFTRSYDPEKGVKGYHWSSDGAGSFRIEEIEGLPRGTKIVCHLRDDCVLFANSANVKKVAEKFSAFVNFPLYIQEKDAETEITTQKPLWIEKNASDEEHTKFFRYLNNASWGEPMYKIPFHSDAPLSIKSLFYIPEDAPSRMFHTANEVGVSLHSRKILIKKSADAIIPKWLFFIKGVIDCEDIPLNVSRELVQDSQLVKKLGNTVVKRILKFFQDESKRDPEKFRKFYDKYNYYLKEGVLDESHNQGPYREQLLQLLRYETSMGEPNELVSLDDYIAQMKENQKNIYYFCAANRETAMASPYMETFKRRNRNVMLLYEDIDEFVSMNIQDYKGKKMVAIDSPEDDFEPDLEEIEKEDAAEIEILTDEQREKLSGFVKTTLGAKVTDVKFSDRLVDSPAVVTGFLSSALRKVMKATMQSAPGASSSLSSMPATLEINPKHKICATIYHVMQHDEEVAKMLVEQLYDNASIAAGIVDDPRTMLGRLNNMLALTAKYARKNIE</sequence>
<keyword evidence="10" id="KW-1185">Reference proteome</keyword>
<dbReference type="Gene3D" id="3.30.230.80">
    <property type="match status" value="1"/>
</dbReference>
<feature type="binding site" evidence="7">
    <location>
        <position position="459"/>
    </location>
    <ligand>
        <name>ATP</name>
        <dbReference type="ChEBI" id="CHEBI:30616"/>
    </ligand>
</feature>
<feature type="binding site" evidence="7">
    <location>
        <begin position="230"/>
        <end position="231"/>
    </location>
    <ligand>
        <name>ATP</name>
        <dbReference type="ChEBI" id="CHEBI:30616"/>
    </ligand>
</feature>
<dbReference type="PRINTS" id="PR00775">
    <property type="entry name" value="HEATSHOCK90"/>
</dbReference>
<keyword evidence="8" id="KW-0175">Coiled coil</keyword>
<dbReference type="GO" id="GO:0140662">
    <property type="term" value="F:ATP-dependent protein folding chaperone"/>
    <property type="evidence" value="ECO:0007669"/>
    <property type="project" value="InterPro"/>
</dbReference>
<feature type="binding site" evidence="7">
    <location>
        <position position="215"/>
    </location>
    <ligand>
        <name>ATP</name>
        <dbReference type="ChEBI" id="CHEBI:30616"/>
    </ligand>
</feature>
<evidence type="ECO:0000256" key="3">
    <source>
        <dbReference type="ARBA" id="ARBA00022741"/>
    </source>
</evidence>
<evidence type="ECO:0000256" key="8">
    <source>
        <dbReference type="SAM" id="Coils"/>
    </source>
</evidence>
<dbReference type="NCBIfam" id="NF003555">
    <property type="entry name" value="PRK05218.1"/>
    <property type="match status" value="1"/>
</dbReference>
<dbReference type="Gene3D" id="3.40.50.11260">
    <property type="match status" value="1"/>
</dbReference>
<dbReference type="SUPFAM" id="SSF110942">
    <property type="entry name" value="HSP90 C-terminal domain"/>
    <property type="match status" value="1"/>
</dbReference>
<comment type="similarity">
    <text evidence="1">Belongs to the heat shock protein 90 family.</text>
</comment>
<dbReference type="InterPro" id="IPR020568">
    <property type="entry name" value="Ribosomal_Su5_D2-typ_SF"/>
</dbReference>
<feature type="binding site" evidence="7">
    <location>
        <position position="160"/>
    </location>
    <ligand>
        <name>ATP</name>
        <dbReference type="ChEBI" id="CHEBI:30616"/>
    </ligand>
</feature>
<dbReference type="Pfam" id="PF13589">
    <property type="entry name" value="HATPase_c_3"/>
    <property type="match status" value="1"/>
</dbReference>
<dbReference type="EMBL" id="BLIY01000014">
    <property type="protein sequence ID" value="GFE54255.1"/>
    <property type="molecule type" value="Genomic_DNA"/>
</dbReference>
<name>A0A9W5WUR3_BABOV</name>
<evidence type="ECO:0000313" key="9">
    <source>
        <dbReference type="EMBL" id="GFE54255.1"/>
    </source>
</evidence>
<feature type="binding site" evidence="7">
    <location>
        <position position="164"/>
    </location>
    <ligand>
        <name>ATP</name>
        <dbReference type="ChEBI" id="CHEBI:30616"/>
    </ligand>
</feature>
<evidence type="ECO:0000313" key="10">
    <source>
        <dbReference type="Proteomes" id="UP001057455"/>
    </source>
</evidence>
<protein>
    <submittedName>
        <fullName evidence="9">Heat shock protein</fullName>
    </submittedName>
</protein>
<dbReference type="Pfam" id="PF00183">
    <property type="entry name" value="HSP90"/>
    <property type="match status" value="1"/>
</dbReference>
<proteinExistence type="inferred from homology"/>
<evidence type="ECO:0000256" key="1">
    <source>
        <dbReference type="ARBA" id="ARBA00008239"/>
    </source>
</evidence>
<keyword evidence="3 7" id="KW-0547">Nucleotide-binding</keyword>
<feature type="binding site" evidence="7">
    <location>
        <position position="210"/>
    </location>
    <ligand>
        <name>ATP</name>
        <dbReference type="ChEBI" id="CHEBI:30616"/>
    </ligand>
</feature>
<dbReference type="PIRSF" id="PIRSF002583">
    <property type="entry name" value="Hsp90"/>
    <property type="match status" value="1"/>
</dbReference>
<dbReference type="FunFam" id="3.30.230.80:FF:000004">
    <property type="entry name" value="Heat shock protein 75 kDa"/>
    <property type="match status" value="1"/>
</dbReference>
<dbReference type="OrthoDB" id="28737at2759"/>
<dbReference type="Gene3D" id="3.30.565.10">
    <property type="entry name" value="Histidine kinase-like ATPase, C-terminal domain"/>
    <property type="match status" value="1"/>
</dbReference>
<feature type="binding site" evidence="7">
    <location>
        <begin position="253"/>
        <end position="258"/>
    </location>
    <ligand>
        <name>ATP</name>
        <dbReference type="ChEBI" id="CHEBI:30616"/>
    </ligand>
</feature>
<dbReference type="Gene3D" id="1.20.120.790">
    <property type="entry name" value="Heat shock protein 90, C-terminal domain"/>
    <property type="match status" value="1"/>
</dbReference>
<reference evidence="9" key="1">
    <citation type="submission" date="2019-12" db="EMBL/GenBank/DDBJ databases">
        <title>Genome sequence of Babesia ovis.</title>
        <authorList>
            <person name="Yamagishi J."/>
            <person name="Sevinc F."/>
            <person name="Xuan X."/>
        </authorList>
    </citation>
    <scope>NUCLEOTIDE SEQUENCE</scope>
    <source>
        <strain evidence="9">Selcuk</strain>
    </source>
</reference>
<feature type="binding site" evidence="7">
    <location>
        <position position="229"/>
    </location>
    <ligand>
        <name>ATP</name>
        <dbReference type="ChEBI" id="CHEBI:30616"/>
    </ligand>
</feature>
<comment type="caution">
    <text evidence="9">The sequence shown here is derived from an EMBL/GenBank/DDBJ whole genome shotgun (WGS) entry which is preliminary data.</text>
</comment>
<keyword evidence="4 7" id="KW-0067">ATP-binding</keyword>
<dbReference type="GO" id="GO:0016887">
    <property type="term" value="F:ATP hydrolysis activity"/>
    <property type="evidence" value="ECO:0007669"/>
    <property type="project" value="InterPro"/>
</dbReference>
<dbReference type="InterPro" id="IPR036890">
    <property type="entry name" value="HATPase_C_sf"/>
</dbReference>
<feature type="coiled-coil region" evidence="8">
    <location>
        <begin position="158"/>
        <end position="185"/>
    </location>
</feature>
<dbReference type="GO" id="GO:0005524">
    <property type="term" value="F:ATP binding"/>
    <property type="evidence" value="ECO:0007669"/>
    <property type="project" value="UniProtKB-KW"/>
</dbReference>
<evidence type="ECO:0000256" key="2">
    <source>
        <dbReference type="ARBA" id="ARBA00022490"/>
    </source>
</evidence>
<dbReference type="SUPFAM" id="SSF54211">
    <property type="entry name" value="Ribosomal protein S5 domain 2-like"/>
    <property type="match status" value="1"/>
</dbReference>
<dbReference type="CDD" id="cd16927">
    <property type="entry name" value="HATPase_Hsp90-like"/>
    <property type="match status" value="1"/>
</dbReference>
<accession>A0A9W5WUR3</accession>